<dbReference type="EMBL" id="PRFA01000081">
    <property type="protein sequence ID" value="PWU87967.1"/>
    <property type="molecule type" value="Genomic_DNA"/>
</dbReference>
<dbReference type="GO" id="GO:0042026">
    <property type="term" value="P:protein refolding"/>
    <property type="evidence" value="ECO:0007669"/>
    <property type="project" value="InterPro"/>
</dbReference>
<evidence type="ECO:0000256" key="3">
    <source>
        <dbReference type="ARBA" id="ARBA00022840"/>
    </source>
</evidence>
<evidence type="ECO:0000256" key="5">
    <source>
        <dbReference type="ARBA" id="ARBA00023016"/>
    </source>
</evidence>
<dbReference type="NCBIfam" id="NF009487">
    <property type="entry name" value="PRK12849.1"/>
    <property type="match status" value="1"/>
</dbReference>
<dbReference type="PANTHER" id="PTHR45633">
    <property type="entry name" value="60 KDA HEAT SHOCK PROTEIN, MITOCHONDRIAL"/>
    <property type="match status" value="1"/>
</dbReference>
<dbReference type="NCBIfam" id="NF000592">
    <property type="entry name" value="PRK00013.1"/>
    <property type="match status" value="1"/>
</dbReference>
<dbReference type="Pfam" id="PF00118">
    <property type="entry name" value="Cpn60_TCP1"/>
    <property type="match status" value="1"/>
</dbReference>
<protein>
    <recommendedName>
        <fullName evidence="8">Chaperonin HSP60, mitochondrial</fullName>
    </recommendedName>
    <alternativeName>
        <fullName evidence="9">groEL protein</fullName>
    </alternativeName>
</protein>
<sequence length="595" mass="63877">MFRSAARFAGKEIRFGTEARQSMQKGVQRAVSAVATTLGPKGRNVIIEQSYGAPKITKDGVTVAKAIEFKDPFENMGAQLVRQVCNKTNDLAGDGTTTSAVLVASVFSESLRCIATGTNPIDMKRGMDRAVGVILQSVAEQSRKVTSTENIVQVATISANGDEELGRLIGQAMEKVGKDGVITTQDGKTMTTELEVVEGMSIDRGYISPYFVTDAKAQKAELEDAFVLVSAKKVSSIHTILPALNHVVRTGRPLLIIADDVESEALTTMIFNKLQGKLKIACVKAPGFGDNKTAMMQDIAIFAGARLVGEEGSGLELDAENFDPAILGTVKKATITKDDTVLLNGGGESSMVKERVELLRGLIDGETSDYNREKLQERLAKLSGGVAVIKVGGGSEVEVNEKKDRITDALCSTRAAVQEGIVPGGGVALLRASKALDSLLGDSSLTADQRTGVQIIRNAVRLPAHTIVLNAGKEGAVVVEKVLENNDVTVGYDAQRDRYVNMFEAGIIDPARVVRVAITDAVSVASLMMTAEAAIVDLPKEETPAAGGMGGWAAWVVWATCTRTFHASSVHWSQRRFSQTQTSFIFFLFFFYYYY</sequence>
<keyword evidence="4" id="KW-0809">Transit peptide</keyword>
<dbReference type="VEuPathDB" id="TriTrypDB:C4B63_81g103"/>
<dbReference type="InterPro" id="IPR027409">
    <property type="entry name" value="GroEL-like_apical_dom_sf"/>
</dbReference>
<gene>
    <name evidence="11" type="ORF">C4B63_81g103</name>
</gene>
<dbReference type="SUPFAM" id="SSF48592">
    <property type="entry name" value="GroEL equatorial domain-like"/>
    <property type="match status" value="1"/>
</dbReference>
<dbReference type="VEuPathDB" id="TriTrypDB:TcYC6_0052350"/>
<dbReference type="VEuPathDB" id="TriTrypDB:TCSYLVIO_004969"/>
<comment type="function">
    <text evidence="7">Implicated in mitochondrial protein import and macromolecular assembly. May facilitate the correct folding of imported proteins. May also prevent misfolding and promote the refolding and proper assembly of unfolded polypeptides generated under stress conditions in the mitochondrial matrix.</text>
</comment>
<dbReference type="HAMAP" id="MF_00600">
    <property type="entry name" value="CH60"/>
    <property type="match status" value="1"/>
</dbReference>
<dbReference type="InterPro" id="IPR027413">
    <property type="entry name" value="GROEL-like_equatorial_sf"/>
</dbReference>
<dbReference type="Gene3D" id="3.50.7.10">
    <property type="entry name" value="GroEL"/>
    <property type="match status" value="1"/>
</dbReference>
<evidence type="ECO:0000256" key="2">
    <source>
        <dbReference type="ARBA" id="ARBA00022741"/>
    </source>
</evidence>
<dbReference type="VEuPathDB" id="TriTrypDB:BCY84_01744"/>
<dbReference type="VEuPathDB" id="TriTrypDB:TcCLB.510187.551"/>
<accession>A0A2V2UUE2</accession>
<evidence type="ECO:0000313" key="12">
    <source>
        <dbReference type="Proteomes" id="UP000246121"/>
    </source>
</evidence>
<dbReference type="VEuPathDB" id="TriTrypDB:Tc_MARK_3716"/>
<dbReference type="VEuPathDB" id="TriTrypDB:TcCLB.507641.290"/>
<organism evidence="11 12">
    <name type="scientific">Trypanosoma cruzi</name>
    <dbReference type="NCBI Taxonomy" id="5693"/>
    <lineage>
        <taxon>Eukaryota</taxon>
        <taxon>Discoba</taxon>
        <taxon>Euglenozoa</taxon>
        <taxon>Kinetoplastea</taxon>
        <taxon>Metakinetoplastina</taxon>
        <taxon>Trypanosomatida</taxon>
        <taxon>Trypanosomatidae</taxon>
        <taxon>Trypanosoma</taxon>
        <taxon>Schizotrypanum</taxon>
    </lineage>
</organism>
<dbReference type="NCBIfam" id="NF009488">
    <property type="entry name" value="PRK12850.1"/>
    <property type="match status" value="1"/>
</dbReference>
<dbReference type="VEuPathDB" id="TriTrypDB:TCDM_05097"/>
<proteinExistence type="inferred from homology"/>
<keyword evidence="6" id="KW-0143">Chaperone</keyword>
<dbReference type="VEuPathDB" id="TriTrypDB:C3747_57g235"/>
<name>A0A2V2UUE2_TRYCR</name>
<dbReference type="SUPFAM" id="SSF52029">
    <property type="entry name" value="GroEL apical domain-like"/>
    <property type="match status" value="1"/>
</dbReference>
<evidence type="ECO:0000256" key="6">
    <source>
        <dbReference type="ARBA" id="ARBA00023186"/>
    </source>
</evidence>
<dbReference type="PROSITE" id="PS00296">
    <property type="entry name" value="CHAPERONINS_CPN60"/>
    <property type="match status" value="1"/>
</dbReference>
<evidence type="ECO:0000256" key="1">
    <source>
        <dbReference type="ARBA" id="ARBA00006607"/>
    </source>
</evidence>
<comment type="similarity">
    <text evidence="1 10">Belongs to the chaperonin (HSP60) family.</text>
</comment>
<dbReference type="Gene3D" id="1.10.560.10">
    <property type="entry name" value="GroEL-like equatorial domain"/>
    <property type="match status" value="1"/>
</dbReference>
<dbReference type="VEuPathDB" id="TriTrypDB:TcBrA4_0017150"/>
<keyword evidence="5" id="KW-0346">Stress response</keyword>
<dbReference type="CDD" id="cd03344">
    <property type="entry name" value="GroEL"/>
    <property type="match status" value="1"/>
</dbReference>
<dbReference type="NCBIfam" id="NF009489">
    <property type="entry name" value="PRK12851.1"/>
    <property type="match status" value="1"/>
</dbReference>
<keyword evidence="3" id="KW-0067">ATP-binding</keyword>
<evidence type="ECO:0000313" key="11">
    <source>
        <dbReference type="EMBL" id="PWU87967.1"/>
    </source>
</evidence>
<dbReference type="AlphaFoldDB" id="A0A2V2UUE2"/>
<dbReference type="VEuPathDB" id="TriTrypDB:ECC02_001822"/>
<evidence type="ECO:0000256" key="9">
    <source>
        <dbReference type="ARBA" id="ARBA00080006"/>
    </source>
</evidence>
<dbReference type="PRINTS" id="PR00298">
    <property type="entry name" value="CHAPERONIN60"/>
</dbReference>
<reference evidence="11 12" key="1">
    <citation type="journal article" date="2018" name="Microb. Genom.">
        <title>Expanding an expanded genome: long-read sequencing of Trypanosoma cruzi.</title>
        <authorList>
            <person name="Berna L."/>
            <person name="Rodriguez M."/>
            <person name="Chiribao M.L."/>
            <person name="Parodi-Talice A."/>
            <person name="Pita S."/>
            <person name="Rijo G."/>
            <person name="Alvarez-Valin F."/>
            <person name="Robello C."/>
        </authorList>
    </citation>
    <scope>NUCLEOTIDE SEQUENCE [LARGE SCALE GENOMIC DNA]</scope>
    <source>
        <strain evidence="11 12">Dm28c</strain>
    </source>
</reference>
<evidence type="ECO:0000256" key="7">
    <source>
        <dbReference type="ARBA" id="ARBA00025467"/>
    </source>
</evidence>
<dbReference type="InterPro" id="IPR002423">
    <property type="entry name" value="Cpn60/GroEL/TCP-1"/>
</dbReference>
<dbReference type="InterPro" id="IPR027410">
    <property type="entry name" value="TCP-1-like_intermed_sf"/>
</dbReference>
<dbReference type="InterPro" id="IPR001844">
    <property type="entry name" value="Cpn60/GroEL"/>
</dbReference>
<evidence type="ECO:0000256" key="4">
    <source>
        <dbReference type="ARBA" id="ARBA00022946"/>
    </source>
</evidence>
<dbReference type="GO" id="GO:0005524">
    <property type="term" value="F:ATP binding"/>
    <property type="evidence" value="ECO:0007669"/>
    <property type="project" value="UniProtKB-KW"/>
</dbReference>
<dbReference type="NCBIfam" id="TIGR02348">
    <property type="entry name" value="GroEL"/>
    <property type="match status" value="1"/>
</dbReference>
<keyword evidence="2" id="KW-0547">Nucleotide-binding</keyword>
<dbReference type="GO" id="GO:0140662">
    <property type="term" value="F:ATP-dependent protein folding chaperone"/>
    <property type="evidence" value="ECO:0007669"/>
    <property type="project" value="InterPro"/>
</dbReference>
<dbReference type="SUPFAM" id="SSF54849">
    <property type="entry name" value="GroEL-intermediate domain like"/>
    <property type="match status" value="1"/>
</dbReference>
<comment type="caution">
    <text evidence="11">The sequence shown here is derived from an EMBL/GenBank/DDBJ whole genome shotgun (WGS) entry which is preliminary data.</text>
</comment>
<dbReference type="Proteomes" id="UP000246121">
    <property type="component" value="Unassembled WGS sequence"/>
</dbReference>
<evidence type="ECO:0000256" key="10">
    <source>
        <dbReference type="RuleBase" id="RU000418"/>
    </source>
</evidence>
<evidence type="ECO:0000256" key="8">
    <source>
        <dbReference type="ARBA" id="ARBA00069579"/>
    </source>
</evidence>
<dbReference type="Gene3D" id="3.30.260.10">
    <property type="entry name" value="TCP-1-like chaperonin intermediate domain"/>
    <property type="match status" value="1"/>
</dbReference>
<dbReference type="FunFam" id="3.50.7.10:FF:000001">
    <property type="entry name" value="60 kDa chaperonin"/>
    <property type="match status" value="1"/>
</dbReference>
<dbReference type="InterPro" id="IPR018370">
    <property type="entry name" value="Chaperonin_Cpn60_CS"/>
</dbReference>
<dbReference type="VEuPathDB" id="TriTrypDB:TcCL_Unassigned03937"/>
<dbReference type="VEuPathDB" id="TriTrypDB:TcG_08163"/>